<dbReference type="Gene3D" id="3.30.420.40">
    <property type="match status" value="2"/>
</dbReference>
<dbReference type="Proteomes" id="UP000298615">
    <property type="component" value="Chromosome"/>
</dbReference>
<keyword evidence="3" id="KW-1185">Reference proteome</keyword>
<accession>A0A4D7CST3</accession>
<dbReference type="GO" id="GO:0005829">
    <property type="term" value="C:cytosol"/>
    <property type="evidence" value="ECO:0007669"/>
    <property type="project" value="TreeGrafter"/>
</dbReference>
<dbReference type="CDD" id="cd24032">
    <property type="entry name" value="ASKHA_NBD_TsaB"/>
    <property type="match status" value="1"/>
</dbReference>
<protein>
    <submittedName>
        <fullName evidence="2">tRNA (Adenosine(37)-N6)-threonylcarbamoyltransferase complex dimerization subunit type 1 TsaB</fullName>
    </submittedName>
</protein>
<dbReference type="PANTHER" id="PTHR11735:SF11">
    <property type="entry name" value="TRNA THREONYLCARBAMOYLADENOSINE BIOSYNTHESIS PROTEIN TSAB"/>
    <property type="match status" value="1"/>
</dbReference>
<dbReference type="GO" id="GO:0016740">
    <property type="term" value="F:transferase activity"/>
    <property type="evidence" value="ECO:0007669"/>
    <property type="project" value="UniProtKB-KW"/>
</dbReference>
<sequence length="238" mass="25915">MKILSLDTSNQTLSLAVLEDERVLASYSSSVNKNHSVTLMPMIETLLGQIKMSPKEIDRIVVAKGPGSYTGLRIGVTTAKTLAWTLQAELVGISSLANLAASVGKVPGLIVPLFDARRGNVYAGVYQWQGQELMAIKDDQHIDLATLVAQLQNEAGTIIFVGELSEGLAQVIASSELTNYQLELNPVLNSAFLGKMGYHATELENPSSLVPTYLKLVEAEEKWLETNPVLREDYVEKV</sequence>
<evidence type="ECO:0000313" key="3">
    <source>
        <dbReference type="Proteomes" id="UP000298615"/>
    </source>
</evidence>
<dbReference type="InterPro" id="IPR000905">
    <property type="entry name" value="Gcp-like_dom"/>
</dbReference>
<proteinExistence type="predicted"/>
<name>A0A4D7CST3_9ENTE</name>
<feature type="domain" description="Gcp-like" evidence="1">
    <location>
        <begin position="31"/>
        <end position="171"/>
    </location>
</feature>
<dbReference type="PANTHER" id="PTHR11735">
    <property type="entry name" value="TRNA N6-ADENOSINE THREONYLCARBAMOYLTRANSFERASE"/>
    <property type="match status" value="1"/>
</dbReference>
<keyword evidence="2" id="KW-0808">Transferase</keyword>
<dbReference type="AlphaFoldDB" id="A0A4D7CST3"/>
<evidence type="ECO:0000259" key="1">
    <source>
        <dbReference type="Pfam" id="PF00814"/>
    </source>
</evidence>
<dbReference type="SUPFAM" id="SSF53067">
    <property type="entry name" value="Actin-like ATPase domain"/>
    <property type="match status" value="2"/>
</dbReference>
<reference evidence="2 3" key="1">
    <citation type="submission" date="2019-04" db="EMBL/GenBank/DDBJ databases">
        <title>Vagococcus sp. nov., isolated from faeces of yaks (Bos grunniens).</title>
        <authorList>
            <person name="Ge Y."/>
        </authorList>
    </citation>
    <scope>NUCLEOTIDE SEQUENCE [LARGE SCALE GENOMIC DNA]</scope>
    <source>
        <strain evidence="2 3">MN-17</strain>
    </source>
</reference>
<dbReference type="Pfam" id="PF00814">
    <property type="entry name" value="TsaD"/>
    <property type="match status" value="1"/>
</dbReference>
<dbReference type="RefSeq" id="WP_136952852.1">
    <property type="nucleotide sequence ID" value="NZ_CP039712.1"/>
</dbReference>
<dbReference type="InterPro" id="IPR022496">
    <property type="entry name" value="T6A_TsaB"/>
</dbReference>
<dbReference type="GO" id="GO:0002949">
    <property type="term" value="P:tRNA threonylcarbamoyladenosine modification"/>
    <property type="evidence" value="ECO:0007669"/>
    <property type="project" value="InterPro"/>
</dbReference>
<dbReference type="NCBIfam" id="TIGR03725">
    <property type="entry name" value="T6A_YeaZ"/>
    <property type="match status" value="1"/>
</dbReference>
<dbReference type="EMBL" id="CP039712">
    <property type="protein sequence ID" value="QCI86014.1"/>
    <property type="molecule type" value="Genomic_DNA"/>
</dbReference>
<dbReference type="InterPro" id="IPR043129">
    <property type="entry name" value="ATPase_NBD"/>
</dbReference>
<gene>
    <name evidence="2" type="primary">tsaB</name>
    <name evidence="2" type="ORF">FA707_03130</name>
</gene>
<dbReference type="KEGG" id="vao:FA707_03130"/>
<organism evidence="2 3">
    <name type="scientific">Vagococcus zengguangii</name>
    <dbReference type="NCBI Taxonomy" id="2571750"/>
    <lineage>
        <taxon>Bacteria</taxon>
        <taxon>Bacillati</taxon>
        <taxon>Bacillota</taxon>
        <taxon>Bacilli</taxon>
        <taxon>Lactobacillales</taxon>
        <taxon>Enterococcaceae</taxon>
        <taxon>Vagococcus</taxon>
    </lineage>
</organism>
<evidence type="ECO:0000313" key="2">
    <source>
        <dbReference type="EMBL" id="QCI86014.1"/>
    </source>
</evidence>